<evidence type="ECO:0000256" key="2">
    <source>
        <dbReference type="PROSITE-ProRule" id="PRU00703"/>
    </source>
</evidence>
<dbReference type="PANTHER" id="PTHR12064:SF97">
    <property type="entry name" value="METAL TRANSPORTER CNNM-5"/>
    <property type="match status" value="1"/>
</dbReference>
<keyword evidence="3 5" id="KW-1133">Transmembrane helix</keyword>
<evidence type="ECO:0000256" key="3">
    <source>
        <dbReference type="PROSITE-ProRule" id="PRU01193"/>
    </source>
</evidence>
<feature type="transmembrane region" description="Helical" evidence="5">
    <location>
        <begin position="167"/>
        <end position="186"/>
    </location>
</feature>
<dbReference type="InterPro" id="IPR002550">
    <property type="entry name" value="CNNM"/>
</dbReference>
<proteinExistence type="predicted"/>
<accession>A0A7S3K1J9</accession>
<feature type="compositionally biased region" description="Basic residues" evidence="4">
    <location>
        <begin position="515"/>
        <end position="525"/>
    </location>
</feature>
<feature type="transmembrane region" description="Helical" evidence="5">
    <location>
        <begin position="12"/>
        <end position="29"/>
    </location>
</feature>
<dbReference type="GO" id="GO:0030026">
    <property type="term" value="P:intracellular manganese ion homeostasis"/>
    <property type="evidence" value="ECO:0007669"/>
    <property type="project" value="TreeGrafter"/>
</dbReference>
<dbReference type="InterPro" id="IPR046342">
    <property type="entry name" value="CBS_dom_sf"/>
</dbReference>
<sequence length="613" mass="68870">MTKILEQRYRQSIVVGSWLLISILFVIANNNSRKNEERRQLTRASGKIRFADILGTCACVMMACLAAGLTIGIVSVDEMELRVIIRTGKPLEKWRAKRVLAVIDREPRHQVLVTLLLMNSAANEALPIFLDNLVPSWLAVVLSVTVVLFVGEIIPSAIFSGPQKLKYASVFTPIVIFALYALYPLAYPIATCLDHLIPEDENNRYTSRQDLRALVDVQRDDAHRIGLTEPFCEDEADLIRGAMSLSTTSVADVMVPAEKIFALHASDTLNQDTIRNIYNAGYSRIPVIQQNGFITEYILLKDLLLDLMLLAPIEEDNSGGPRKLKKICELPTRSPVWIQPDHSLFDLLNEFQTGSTHIAFVYQPPPKKSATRWSAAHNTFQQKKQVVGILTLEDIIEVILTEEIYDEADRTNAAQVLRRFFFRIVLPKLRTKNICIPNEDNFTQEFDEHGTFFPGISTDPLLRQSENTKTSSRVSIDSRISTSSNPVSRPSYKRGFSEKRIRSSLDATNTPGSPYRRRRFIRRSNTHSADRFLAQPAGRLSQNASNPTGGTYSASRLLVNRKPLVRSNSLRHHHQETEYTAQNPMQPSSSSSSIEADKNAAEILPVDTSPPTN</sequence>
<evidence type="ECO:0008006" key="9">
    <source>
        <dbReference type="Google" id="ProtNLM"/>
    </source>
</evidence>
<keyword evidence="3 5" id="KW-0472">Membrane</keyword>
<dbReference type="PANTHER" id="PTHR12064">
    <property type="entry name" value="METAL TRANSPORTER CNNM"/>
    <property type="match status" value="1"/>
</dbReference>
<dbReference type="EMBL" id="HBIJ01016864">
    <property type="protein sequence ID" value="CAE0370450.1"/>
    <property type="molecule type" value="Transcribed_RNA"/>
</dbReference>
<dbReference type="AlphaFoldDB" id="A0A7S3K1J9"/>
<feature type="compositionally biased region" description="Polar residues" evidence="4">
    <location>
        <begin position="464"/>
        <end position="488"/>
    </location>
</feature>
<dbReference type="GO" id="GO:0016020">
    <property type="term" value="C:membrane"/>
    <property type="evidence" value="ECO:0007669"/>
    <property type="project" value="UniProtKB-UniRule"/>
</dbReference>
<keyword evidence="2" id="KW-0129">CBS domain</keyword>
<keyword evidence="1" id="KW-0677">Repeat</keyword>
<dbReference type="PROSITE" id="PS51846">
    <property type="entry name" value="CNNM"/>
    <property type="match status" value="1"/>
</dbReference>
<feature type="compositionally biased region" description="Polar residues" evidence="4">
    <location>
        <begin position="540"/>
        <end position="554"/>
    </location>
</feature>
<dbReference type="GO" id="GO:0005737">
    <property type="term" value="C:cytoplasm"/>
    <property type="evidence" value="ECO:0007669"/>
    <property type="project" value="TreeGrafter"/>
</dbReference>
<evidence type="ECO:0000256" key="4">
    <source>
        <dbReference type="SAM" id="MobiDB-lite"/>
    </source>
</evidence>
<protein>
    <recommendedName>
        <fullName evidence="9">CNNM transmembrane domain-containing protein</fullName>
    </recommendedName>
</protein>
<dbReference type="GO" id="GO:0010960">
    <property type="term" value="P:magnesium ion homeostasis"/>
    <property type="evidence" value="ECO:0007669"/>
    <property type="project" value="InterPro"/>
</dbReference>
<reference evidence="8" key="1">
    <citation type="submission" date="2021-01" db="EMBL/GenBank/DDBJ databases">
        <authorList>
            <person name="Corre E."/>
            <person name="Pelletier E."/>
            <person name="Niang G."/>
            <person name="Scheremetjew M."/>
            <person name="Finn R."/>
            <person name="Kale V."/>
            <person name="Holt S."/>
            <person name="Cochrane G."/>
            <person name="Meng A."/>
            <person name="Brown T."/>
            <person name="Cohen L."/>
        </authorList>
    </citation>
    <scope>NUCLEOTIDE SEQUENCE</scope>
    <source>
        <strain evidence="8">CCMP1510</strain>
    </source>
</reference>
<feature type="region of interest" description="Disordered" evidence="4">
    <location>
        <begin position="457"/>
        <end position="559"/>
    </location>
</feature>
<evidence type="ECO:0000313" key="8">
    <source>
        <dbReference type="EMBL" id="CAE0370450.1"/>
    </source>
</evidence>
<evidence type="ECO:0000259" key="6">
    <source>
        <dbReference type="PROSITE" id="PS51371"/>
    </source>
</evidence>
<dbReference type="PROSITE" id="PS51371">
    <property type="entry name" value="CBS"/>
    <property type="match status" value="1"/>
</dbReference>
<dbReference type="SUPFAM" id="SSF54631">
    <property type="entry name" value="CBS-domain pair"/>
    <property type="match status" value="1"/>
</dbReference>
<evidence type="ECO:0000256" key="5">
    <source>
        <dbReference type="SAM" id="Phobius"/>
    </source>
</evidence>
<gene>
    <name evidence="8" type="ORF">ALAG00032_LOCUS11228</name>
</gene>
<evidence type="ECO:0000256" key="1">
    <source>
        <dbReference type="ARBA" id="ARBA00022737"/>
    </source>
</evidence>
<dbReference type="InterPro" id="IPR045095">
    <property type="entry name" value="ACDP"/>
</dbReference>
<keyword evidence="3 5" id="KW-0812">Transmembrane</keyword>
<feature type="region of interest" description="Disordered" evidence="4">
    <location>
        <begin position="576"/>
        <end position="613"/>
    </location>
</feature>
<feature type="transmembrane region" description="Helical" evidence="5">
    <location>
        <begin position="50"/>
        <end position="74"/>
    </location>
</feature>
<dbReference type="Gene3D" id="3.10.580.10">
    <property type="entry name" value="CBS-domain"/>
    <property type="match status" value="1"/>
</dbReference>
<evidence type="ECO:0000259" key="7">
    <source>
        <dbReference type="PROSITE" id="PS51846"/>
    </source>
</evidence>
<organism evidence="8">
    <name type="scientific">Aureoumbra lagunensis</name>
    <dbReference type="NCBI Taxonomy" id="44058"/>
    <lineage>
        <taxon>Eukaryota</taxon>
        <taxon>Sar</taxon>
        <taxon>Stramenopiles</taxon>
        <taxon>Ochrophyta</taxon>
        <taxon>Pelagophyceae</taxon>
        <taxon>Pelagomonadales</taxon>
        <taxon>Aureoumbra</taxon>
    </lineage>
</organism>
<feature type="compositionally biased region" description="Polar residues" evidence="4">
    <location>
        <begin position="578"/>
        <end position="587"/>
    </location>
</feature>
<feature type="domain" description="CBS" evidence="6">
    <location>
        <begin position="331"/>
        <end position="407"/>
    </location>
</feature>
<feature type="transmembrane region" description="Helical" evidence="5">
    <location>
        <begin position="136"/>
        <end position="155"/>
    </location>
</feature>
<dbReference type="InterPro" id="IPR000644">
    <property type="entry name" value="CBS_dom"/>
</dbReference>
<dbReference type="Pfam" id="PF01595">
    <property type="entry name" value="CNNM"/>
    <property type="match status" value="1"/>
</dbReference>
<feature type="domain" description="CNNM transmembrane" evidence="7">
    <location>
        <begin position="45"/>
        <end position="235"/>
    </location>
</feature>
<name>A0A7S3K1J9_9STRA</name>